<dbReference type="EMBL" id="MU151888">
    <property type="protein sequence ID" value="KAF9441494.1"/>
    <property type="molecule type" value="Genomic_DNA"/>
</dbReference>
<keyword evidence="1" id="KW-0472">Membrane</keyword>
<keyword evidence="3" id="KW-1185">Reference proteome</keyword>
<accession>A0A9P5X0S2</accession>
<gene>
    <name evidence="2" type="ORF">P691DRAFT_791251</name>
</gene>
<keyword evidence="1" id="KW-0812">Transmembrane</keyword>
<evidence type="ECO:0000313" key="3">
    <source>
        <dbReference type="Proteomes" id="UP000807342"/>
    </source>
</evidence>
<reference evidence="2" key="1">
    <citation type="submission" date="2020-11" db="EMBL/GenBank/DDBJ databases">
        <authorList>
            <consortium name="DOE Joint Genome Institute"/>
            <person name="Ahrendt S."/>
            <person name="Riley R."/>
            <person name="Andreopoulos W."/>
            <person name="Labutti K."/>
            <person name="Pangilinan J."/>
            <person name="Ruiz-Duenas F.J."/>
            <person name="Barrasa J.M."/>
            <person name="Sanchez-Garcia M."/>
            <person name="Camarero S."/>
            <person name="Miyauchi S."/>
            <person name="Serrano A."/>
            <person name="Linde D."/>
            <person name="Babiker R."/>
            <person name="Drula E."/>
            <person name="Ayuso-Fernandez I."/>
            <person name="Pacheco R."/>
            <person name="Padilla G."/>
            <person name="Ferreira P."/>
            <person name="Barriuso J."/>
            <person name="Kellner H."/>
            <person name="Castanera R."/>
            <person name="Alfaro M."/>
            <person name="Ramirez L."/>
            <person name="Pisabarro A.G."/>
            <person name="Kuo A."/>
            <person name="Tritt A."/>
            <person name="Lipzen A."/>
            <person name="He G."/>
            <person name="Yan M."/>
            <person name="Ng V."/>
            <person name="Cullen D."/>
            <person name="Martin F."/>
            <person name="Rosso M.-N."/>
            <person name="Henrissat B."/>
            <person name="Hibbett D."/>
            <person name="Martinez A.T."/>
            <person name="Grigoriev I.V."/>
        </authorList>
    </citation>
    <scope>NUCLEOTIDE SEQUENCE</scope>
    <source>
        <strain evidence="2">MF-IS2</strain>
    </source>
</reference>
<dbReference type="Proteomes" id="UP000807342">
    <property type="component" value="Unassembled WGS sequence"/>
</dbReference>
<evidence type="ECO:0000256" key="1">
    <source>
        <dbReference type="SAM" id="Phobius"/>
    </source>
</evidence>
<protein>
    <submittedName>
        <fullName evidence="2">Uncharacterized protein</fullName>
    </submittedName>
</protein>
<feature type="transmembrane region" description="Helical" evidence="1">
    <location>
        <begin position="58"/>
        <end position="80"/>
    </location>
</feature>
<keyword evidence="1" id="KW-1133">Transmembrane helix</keyword>
<evidence type="ECO:0000313" key="2">
    <source>
        <dbReference type="EMBL" id="KAF9441494.1"/>
    </source>
</evidence>
<proteinExistence type="predicted"/>
<feature type="transmembrane region" description="Helical" evidence="1">
    <location>
        <begin position="16"/>
        <end position="37"/>
    </location>
</feature>
<organism evidence="2 3">
    <name type="scientific">Macrolepiota fuliginosa MF-IS2</name>
    <dbReference type="NCBI Taxonomy" id="1400762"/>
    <lineage>
        <taxon>Eukaryota</taxon>
        <taxon>Fungi</taxon>
        <taxon>Dikarya</taxon>
        <taxon>Basidiomycota</taxon>
        <taxon>Agaricomycotina</taxon>
        <taxon>Agaricomycetes</taxon>
        <taxon>Agaricomycetidae</taxon>
        <taxon>Agaricales</taxon>
        <taxon>Agaricineae</taxon>
        <taxon>Agaricaceae</taxon>
        <taxon>Macrolepiota</taxon>
    </lineage>
</organism>
<comment type="caution">
    <text evidence="2">The sequence shown here is derived from an EMBL/GenBank/DDBJ whole genome shotgun (WGS) entry which is preliminary data.</text>
</comment>
<dbReference type="AlphaFoldDB" id="A0A9P5X0S2"/>
<name>A0A9P5X0S2_9AGAR</name>
<sequence>MYCSRHPVPFADHAKIVGTGRIVFMVDISITAAYIIYMNKEREQSGGNHRCFQTEDNVAFWGSVFWVWMLIMELCSSGVAQSRGSGAGVGESTGRKVFRGFVQDLTARG</sequence>